<evidence type="ECO:0000313" key="4">
    <source>
        <dbReference type="Proteomes" id="UP000279307"/>
    </source>
</evidence>
<dbReference type="OMA" id="HIMNEVK"/>
<protein>
    <submittedName>
        <fullName evidence="1">Uncharacterized protein</fullName>
    </submittedName>
</protein>
<reference evidence="2" key="3">
    <citation type="submission" date="2018-07" db="EMBL/GenBank/DDBJ databases">
        <authorList>
            <person name="Mckenzie S.K."/>
            <person name="Kronauer D.J.C."/>
        </authorList>
    </citation>
    <scope>NUCLEOTIDE SEQUENCE</scope>
    <source>
        <strain evidence="2">Clonal line C1</strain>
    </source>
</reference>
<reference evidence="2 4" key="2">
    <citation type="journal article" date="2018" name="Genome Res.">
        <title>The genomic architecture and molecular evolution of ant odorant receptors.</title>
        <authorList>
            <person name="McKenzie S.K."/>
            <person name="Kronauer D.J.C."/>
        </authorList>
    </citation>
    <scope>NUCLEOTIDE SEQUENCE [LARGE SCALE GENOMIC DNA]</scope>
    <source>
        <strain evidence="2">Clonal line C1</strain>
    </source>
</reference>
<evidence type="ECO:0000313" key="1">
    <source>
        <dbReference type="EMBL" id="EZA61739.1"/>
    </source>
</evidence>
<dbReference type="Proteomes" id="UP000053097">
    <property type="component" value="Unassembled WGS sequence"/>
</dbReference>
<keyword evidence="3" id="KW-1185">Reference proteome</keyword>
<dbReference type="Proteomes" id="UP000279307">
    <property type="component" value="Chromosome 4"/>
</dbReference>
<gene>
    <name evidence="2" type="ORF">DMN91_003943</name>
    <name evidence="1" type="ORF">X777_09360</name>
</gene>
<organism evidence="1 3">
    <name type="scientific">Ooceraea biroi</name>
    <name type="common">Clonal raider ant</name>
    <name type="synonym">Cerapachys biroi</name>
    <dbReference type="NCBI Taxonomy" id="2015173"/>
    <lineage>
        <taxon>Eukaryota</taxon>
        <taxon>Metazoa</taxon>
        <taxon>Ecdysozoa</taxon>
        <taxon>Arthropoda</taxon>
        <taxon>Hexapoda</taxon>
        <taxon>Insecta</taxon>
        <taxon>Pterygota</taxon>
        <taxon>Neoptera</taxon>
        <taxon>Endopterygota</taxon>
        <taxon>Hymenoptera</taxon>
        <taxon>Apocrita</taxon>
        <taxon>Aculeata</taxon>
        <taxon>Formicoidea</taxon>
        <taxon>Formicidae</taxon>
        <taxon>Dorylinae</taxon>
        <taxon>Ooceraea</taxon>
    </lineage>
</organism>
<dbReference type="OrthoDB" id="7682106at2759"/>
<dbReference type="EMBL" id="KK107046">
    <property type="protein sequence ID" value="EZA61739.1"/>
    <property type="molecule type" value="Genomic_DNA"/>
</dbReference>
<evidence type="ECO:0000313" key="2">
    <source>
        <dbReference type="EMBL" id="RLU23737.1"/>
    </source>
</evidence>
<accession>A0A026X2W9</accession>
<proteinExistence type="predicted"/>
<evidence type="ECO:0000313" key="3">
    <source>
        <dbReference type="Proteomes" id="UP000053097"/>
    </source>
</evidence>
<sequence length="102" mass="11062">MSSDKDAEVCIKIRDTLVSITDVISKIEKELDSIDELVKENGQLHTAVDTANKTLAGKARKMGLNVAEIISEGRSADRLELDLVSSITSAAITEKLLHHMDG</sequence>
<name>A0A026X2W9_OOCBI</name>
<dbReference type="EMBL" id="QOIP01000004">
    <property type="protein sequence ID" value="RLU23737.1"/>
    <property type="molecule type" value="Genomic_DNA"/>
</dbReference>
<reference evidence="1 3" key="1">
    <citation type="journal article" date="2014" name="Curr. Biol.">
        <title>The genome of the clonal raider ant Cerapachys biroi.</title>
        <authorList>
            <person name="Oxley P.R."/>
            <person name="Ji L."/>
            <person name="Fetter-Pruneda I."/>
            <person name="McKenzie S.K."/>
            <person name="Li C."/>
            <person name="Hu H."/>
            <person name="Zhang G."/>
            <person name="Kronauer D.J."/>
        </authorList>
    </citation>
    <scope>NUCLEOTIDE SEQUENCE [LARGE SCALE GENOMIC DNA]</scope>
</reference>
<dbReference type="AlphaFoldDB" id="A0A026X2W9"/>